<dbReference type="Gene3D" id="3.30.530.20">
    <property type="match status" value="1"/>
</dbReference>
<comment type="caution">
    <text evidence="3">The sequence shown here is derived from an EMBL/GenBank/DDBJ whole genome shotgun (WGS) entry which is preliminary data.</text>
</comment>
<dbReference type="SUPFAM" id="SSF55961">
    <property type="entry name" value="Bet v1-like"/>
    <property type="match status" value="1"/>
</dbReference>
<dbReference type="EMBL" id="JNFP01000034">
    <property type="protein sequence ID" value="KIA62285.1"/>
    <property type="molecule type" value="Genomic_DNA"/>
</dbReference>
<accession>A0ABR4ZAC8</accession>
<organism evidence="3 4">
    <name type="scientific">Nocardia vulneris</name>
    <dbReference type="NCBI Taxonomy" id="1141657"/>
    <lineage>
        <taxon>Bacteria</taxon>
        <taxon>Bacillati</taxon>
        <taxon>Actinomycetota</taxon>
        <taxon>Actinomycetes</taxon>
        <taxon>Mycobacteriales</taxon>
        <taxon>Nocardiaceae</taxon>
        <taxon>Nocardia</taxon>
    </lineage>
</organism>
<dbReference type="InterPro" id="IPR013538">
    <property type="entry name" value="ASHA1/2-like_C"/>
</dbReference>
<gene>
    <name evidence="3" type="ORF">FG87_26410</name>
</gene>
<dbReference type="Pfam" id="PF08327">
    <property type="entry name" value="AHSA1"/>
    <property type="match status" value="1"/>
</dbReference>
<feature type="domain" description="Activator of Hsp90 ATPase homologue 1/2-like C-terminal" evidence="2">
    <location>
        <begin position="20"/>
        <end position="144"/>
    </location>
</feature>
<protein>
    <submittedName>
        <fullName evidence="3">ATPase</fullName>
    </submittedName>
</protein>
<evidence type="ECO:0000259" key="2">
    <source>
        <dbReference type="Pfam" id="PF08327"/>
    </source>
</evidence>
<comment type="similarity">
    <text evidence="1">Belongs to the AHA1 family.</text>
</comment>
<dbReference type="CDD" id="cd07814">
    <property type="entry name" value="SRPBCC_CalC_Aha1-like"/>
    <property type="match status" value="1"/>
</dbReference>
<dbReference type="RefSeq" id="WP_043675794.1">
    <property type="nucleotide sequence ID" value="NZ_BDCI01000050.1"/>
</dbReference>
<dbReference type="Proteomes" id="UP000031364">
    <property type="component" value="Unassembled WGS sequence"/>
</dbReference>
<reference evidence="3 4" key="1">
    <citation type="journal article" date="2014" name="Int. J. Syst. Evol. Microbiol.">
        <title>Nocardia vulneris sp. nov., isolated from wounds of human patients in North America.</title>
        <authorList>
            <person name="Lasker B.A."/>
            <person name="Bell M."/>
            <person name="Klenk H.P."/>
            <person name="Sproer C."/>
            <person name="Schumann C."/>
            <person name="Schumann P."/>
            <person name="Brown J.M."/>
        </authorList>
    </citation>
    <scope>NUCLEOTIDE SEQUENCE [LARGE SCALE GENOMIC DNA]</scope>
    <source>
        <strain evidence="3 4">W9851</strain>
    </source>
</reference>
<sequence>MTSDAELDPAAVEIGSFFPVPPQDVWRALTEPDLIERWLLRSIGFAATVGTHFIFEVPARTPGEVACEVLVAEPAAQLTVSWVDLRAEYPARWVVDWTIRPQGRGTRLVLTQTGFDIENRRQKMARNALERGWRTTLTRLGAVLDELAE</sequence>
<evidence type="ECO:0000313" key="4">
    <source>
        <dbReference type="Proteomes" id="UP000031364"/>
    </source>
</evidence>
<keyword evidence="4" id="KW-1185">Reference proteome</keyword>
<dbReference type="InterPro" id="IPR023393">
    <property type="entry name" value="START-like_dom_sf"/>
</dbReference>
<proteinExistence type="inferred from homology"/>
<evidence type="ECO:0000313" key="3">
    <source>
        <dbReference type="EMBL" id="KIA62285.1"/>
    </source>
</evidence>
<name>A0ABR4ZAC8_9NOCA</name>
<evidence type="ECO:0000256" key="1">
    <source>
        <dbReference type="ARBA" id="ARBA00006817"/>
    </source>
</evidence>